<feature type="domain" description="Plastocyanin-like" evidence="3">
    <location>
        <begin position="120"/>
        <end position="188"/>
    </location>
</feature>
<dbReference type="InterPro" id="IPR008972">
    <property type="entry name" value="Cupredoxin"/>
</dbReference>
<gene>
    <name evidence="4" type="ORF">OU415_17730</name>
</gene>
<reference evidence="4 5" key="1">
    <citation type="submission" date="2022-11" db="EMBL/GenBank/DDBJ databases">
        <title>Draft genome sequence of Saccharopolyspora sp. WRP15-2 isolated from rhizosphere soils of wild rice in Thailand.</title>
        <authorList>
            <person name="Duangmal K."/>
            <person name="Kammanee S."/>
            <person name="Muangham S."/>
        </authorList>
    </citation>
    <scope>NUCLEOTIDE SEQUENCE [LARGE SCALE GENOMIC DNA]</scope>
    <source>
        <strain evidence="4 5">WRP15-2</strain>
    </source>
</reference>
<sequence>MTGALAIAAGLLAPTGHAEESLECGPSPVPAFFTDEARQLPVAEPDAPGHYTLTARLGRHSFHSEWPAVPTLGYHAPGAPVQYLGPTIATERGKPIDVTVVNGLPPAGTPIFPFDQPDNDNNITAHRHGGLQLPASDGVPDPIQPVIPPGGSKTNHYPNAQAAAPLWYHDHDHHNTSYHVYEGLAGFIPNTDETEAALPLPKGDFAKQYAIQDKKFNADGSLCYSHADPEFLGDLPVVNGTVAPKQTVEPRRYAFTLLNASDTRSYRLSLRQTDGRSADRPAMTVVGNDSGYLWRSAPVDELLIAPAERYVVVVDFTGHEGQNWVLANNATAVLGAMNDVDPSGGGISQLMRFDVGAGVSSPDRSSVPAVLVEDAAPVSALVDGARLRTVQAAEVVDGHPQLGDRDRLYKYLDPVTETPQLGSAEVWAMRNRSPDAHPIHVHEAAFRLIGRWRVGQWDSDGLPVPGTIGAFEPARAYESGPKETFVSPPGYITAWVGRFTIPGTSVWHCHILSHEDGEMMRPLAVGDAPQTQLPVVRDLSGVDRLVREP</sequence>
<evidence type="ECO:0000259" key="3">
    <source>
        <dbReference type="Pfam" id="PF07732"/>
    </source>
</evidence>
<dbReference type="Pfam" id="PF07732">
    <property type="entry name" value="Cu-oxidase_3"/>
    <property type="match status" value="1"/>
</dbReference>
<dbReference type="Pfam" id="PF07731">
    <property type="entry name" value="Cu-oxidase_2"/>
    <property type="match status" value="1"/>
</dbReference>
<dbReference type="InterPro" id="IPR011706">
    <property type="entry name" value="Cu-oxidase_C"/>
</dbReference>
<dbReference type="InterPro" id="IPR011707">
    <property type="entry name" value="Cu-oxidase-like_N"/>
</dbReference>
<dbReference type="SUPFAM" id="SSF49503">
    <property type="entry name" value="Cupredoxins"/>
    <property type="match status" value="3"/>
</dbReference>
<dbReference type="Gene3D" id="2.60.40.420">
    <property type="entry name" value="Cupredoxins - blue copper proteins"/>
    <property type="match status" value="3"/>
</dbReference>
<comment type="caution">
    <text evidence="4">The sequence shown here is derived from an EMBL/GenBank/DDBJ whole genome shotgun (WGS) entry which is preliminary data.</text>
</comment>
<keyword evidence="5" id="KW-1185">Reference proteome</keyword>
<dbReference type="Proteomes" id="UP001210380">
    <property type="component" value="Unassembled WGS sequence"/>
</dbReference>
<dbReference type="PANTHER" id="PTHR48267">
    <property type="entry name" value="CUPREDOXIN SUPERFAMILY PROTEIN"/>
    <property type="match status" value="1"/>
</dbReference>
<evidence type="ECO:0000313" key="5">
    <source>
        <dbReference type="Proteomes" id="UP001210380"/>
    </source>
</evidence>
<dbReference type="RefSeq" id="WP_270949961.1">
    <property type="nucleotide sequence ID" value="NZ_JAQGLA010000026.1"/>
</dbReference>
<protein>
    <submittedName>
        <fullName evidence="4">Multicopper oxidase domain-containing protein</fullName>
    </submittedName>
</protein>
<accession>A0ABT4V001</accession>
<feature type="domain" description="Plastocyanin-like" evidence="2">
    <location>
        <begin position="413"/>
        <end position="527"/>
    </location>
</feature>
<proteinExistence type="inferred from homology"/>
<evidence type="ECO:0000256" key="1">
    <source>
        <dbReference type="ARBA" id="ARBA00010609"/>
    </source>
</evidence>
<evidence type="ECO:0000313" key="4">
    <source>
        <dbReference type="EMBL" id="MDA3627291.1"/>
    </source>
</evidence>
<dbReference type="PANTHER" id="PTHR48267:SF1">
    <property type="entry name" value="BILIRUBIN OXIDASE"/>
    <property type="match status" value="1"/>
</dbReference>
<name>A0ABT4V001_9PSEU</name>
<organism evidence="4 5">
    <name type="scientific">Saccharopolyspora oryzae</name>
    <dbReference type="NCBI Taxonomy" id="2997343"/>
    <lineage>
        <taxon>Bacteria</taxon>
        <taxon>Bacillati</taxon>
        <taxon>Actinomycetota</taxon>
        <taxon>Actinomycetes</taxon>
        <taxon>Pseudonocardiales</taxon>
        <taxon>Pseudonocardiaceae</taxon>
        <taxon>Saccharopolyspora</taxon>
    </lineage>
</organism>
<dbReference type="InterPro" id="IPR045087">
    <property type="entry name" value="Cu-oxidase_fam"/>
</dbReference>
<comment type="similarity">
    <text evidence="1">Belongs to the multicopper oxidase family.</text>
</comment>
<evidence type="ECO:0000259" key="2">
    <source>
        <dbReference type="Pfam" id="PF07731"/>
    </source>
</evidence>
<dbReference type="EMBL" id="JAQGLA010000026">
    <property type="protein sequence ID" value="MDA3627291.1"/>
    <property type="molecule type" value="Genomic_DNA"/>
</dbReference>